<dbReference type="Proteomes" id="UP000799757">
    <property type="component" value="Unassembled WGS sequence"/>
</dbReference>
<dbReference type="OrthoDB" id="10617248at2759"/>
<dbReference type="EMBL" id="MU001797">
    <property type="protein sequence ID" value="KAF2797847.1"/>
    <property type="molecule type" value="Genomic_DNA"/>
</dbReference>
<name>A0A6A6XQP1_9PLEO</name>
<gene>
    <name evidence="2" type="ORF">K505DRAFT_358059</name>
</gene>
<sequence>MAKKTKPYNLKQTMAILDALQPGLLRRLPPGESFTFAQDQDGKDRLHVGHVCGGSVHVWISLAGKSKVRMLYESGLVFKTYYNPGLEDFAKVTLIEPFNHLKETGGGGNFAWDDMMKAMAPFLFLRAGLVRKFVDLNAGRGIEMLVAALRAIPVAETGCKGPADMSSEGTSSEGTSCEETSLVDTSLVDMRSIDKASPDQSSADPERLQNDQLVTLEPAQSTAEAKDEPLLLDSTTKKKKRAHGDFLEGEANDGNAPIKDSKGLNSDSHFSTTNPYTSSHEYDTELG</sequence>
<reference evidence="2" key="1">
    <citation type="journal article" date="2020" name="Stud. Mycol.">
        <title>101 Dothideomycetes genomes: a test case for predicting lifestyles and emergence of pathogens.</title>
        <authorList>
            <person name="Haridas S."/>
            <person name="Albert R."/>
            <person name="Binder M."/>
            <person name="Bloem J."/>
            <person name="Labutti K."/>
            <person name="Salamov A."/>
            <person name="Andreopoulos B."/>
            <person name="Baker S."/>
            <person name="Barry K."/>
            <person name="Bills G."/>
            <person name="Bluhm B."/>
            <person name="Cannon C."/>
            <person name="Castanera R."/>
            <person name="Culley D."/>
            <person name="Daum C."/>
            <person name="Ezra D."/>
            <person name="Gonzalez J."/>
            <person name="Henrissat B."/>
            <person name="Kuo A."/>
            <person name="Liang C."/>
            <person name="Lipzen A."/>
            <person name="Lutzoni F."/>
            <person name="Magnuson J."/>
            <person name="Mondo S."/>
            <person name="Nolan M."/>
            <person name="Ohm R."/>
            <person name="Pangilinan J."/>
            <person name="Park H.-J."/>
            <person name="Ramirez L."/>
            <person name="Alfaro M."/>
            <person name="Sun H."/>
            <person name="Tritt A."/>
            <person name="Yoshinaga Y."/>
            <person name="Zwiers L.-H."/>
            <person name="Turgeon B."/>
            <person name="Goodwin S."/>
            <person name="Spatafora J."/>
            <person name="Crous P."/>
            <person name="Grigoriev I."/>
        </authorList>
    </citation>
    <scope>NUCLEOTIDE SEQUENCE</scope>
    <source>
        <strain evidence="2">CBS 109.77</strain>
    </source>
</reference>
<evidence type="ECO:0000256" key="1">
    <source>
        <dbReference type="SAM" id="MobiDB-lite"/>
    </source>
</evidence>
<evidence type="ECO:0000313" key="3">
    <source>
        <dbReference type="Proteomes" id="UP000799757"/>
    </source>
</evidence>
<organism evidence="2 3">
    <name type="scientific">Melanomma pulvis-pyrius CBS 109.77</name>
    <dbReference type="NCBI Taxonomy" id="1314802"/>
    <lineage>
        <taxon>Eukaryota</taxon>
        <taxon>Fungi</taxon>
        <taxon>Dikarya</taxon>
        <taxon>Ascomycota</taxon>
        <taxon>Pezizomycotina</taxon>
        <taxon>Dothideomycetes</taxon>
        <taxon>Pleosporomycetidae</taxon>
        <taxon>Pleosporales</taxon>
        <taxon>Melanommataceae</taxon>
        <taxon>Melanomma</taxon>
    </lineage>
</organism>
<feature type="compositionally biased region" description="Low complexity" evidence="1">
    <location>
        <begin position="166"/>
        <end position="180"/>
    </location>
</feature>
<proteinExistence type="predicted"/>
<feature type="region of interest" description="Disordered" evidence="1">
    <location>
        <begin position="218"/>
        <end position="287"/>
    </location>
</feature>
<feature type="region of interest" description="Disordered" evidence="1">
    <location>
        <begin position="159"/>
        <end position="183"/>
    </location>
</feature>
<keyword evidence="3" id="KW-1185">Reference proteome</keyword>
<evidence type="ECO:0000313" key="2">
    <source>
        <dbReference type="EMBL" id="KAF2797847.1"/>
    </source>
</evidence>
<accession>A0A6A6XQP1</accession>
<protein>
    <submittedName>
        <fullName evidence="2">Uncharacterized protein</fullName>
    </submittedName>
</protein>
<dbReference type="AlphaFoldDB" id="A0A6A6XQP1"/>
<feature type="compositionally biased region" description="Polar residues" evidence="1">
    <location>
        <begin position="263"/>
        <end position="279"/>
    </location>
</feature>